<dbReference type="GO" id="GO:0004719">
    <property type="term" value="F:protein-L-isoaspartate (D-aspartate) O-methyltransferase activity"/>
    <property type="evidence" value="ECO:0007669"/>
    <property type="project" value="UniProtKB-UniRule"/>
</dbReference>
<dbReference type="SUPFAM" id="SSF53335">
    <property type="entry name" value="S-adenosyl-L-methionine-dependent methyltransferases"/>
    <property type="match status" value="1"/>
</dbReference>
<gene>
    <name evidence="7" type="primary">pcm</name>
    <name evidence="8" type="ORF">SAMN02743940_1337</name>
</gene>
<keyword evidence="6 7" id="KW-0949">S-adenosyl-L-methionine</keyword>
<evidence type="ECO:0000313" key="8">
    <source>
        <dbReference type="EMBL" id="SIO22787.1"/>
    </source>
</evidence>
<dbReference type="AlphaFoldDB" id="A0A1N6HSL8"/>
<evidence type="ECO:0000313" key="9">
    <source>
        <dbReference type="Proteomes" id="UP000185062"/>
    </source>
</evidence>
<accession>A0A1N6HSL8</accession>
<evidence type="ECO:0000256" key="6">
    <source>
        <dbReference type="ARBA" id="ARBA00022691"/>
    </source>
</evidence>
<keyword evidence="3 7" id="KW-0963">Cytoplasm</keyword>
<dbReference type="NCBIfam" id="NF001453">
    <property type="entry name" value="PRK00312.1"/>
    <property type="match status" value="1"/>
</dbReference>
<feature type="active site" evidence="7">
    <location>
        <position position="68"/>
    </location>
</feature>
<comment type="function">
    <text evidence="7">Catalyzes the methyl esterification of L-isoaspartyl residues in peptides and proteins that result from spontaneous decomposition of normal L-aspartyl and L-asparaginyl residues. It plays a role in the repair and/or degradation of damaged proteins.</text>
</comment>
<dbReference type="GO" id="GO:0030091">
    <property type="term" value="P:protein repair"/>
    <property type="evidence" value="ECO:0007669"/>
    <property type="project" value="UniProtKB-UniRule"/>
</dbReference>
<dbReference type="EC" id="2.1.1.77" evidence="7"/>
<proteinExistence type="inferred from homology"/>
<name>A0A1N6HSL8_9PROT</name>
<keyword evidence="4 7" id="KW-0489">Methyltransferase</keyword>
<dbReference type="PANTHER" id="PTHR11579:SF0">
    <property type="entry name" value="PROTEIN-L-ISOASPARTATE(D-ASPARTATE) O-METHYLTRANSFERASE"/>
    <property type="match status" value="1"/>
</dbReference>
<keyword evidence="9" id="KW-1185">Reference proteome</keyword>
<dbReference type="GO" id="GO:0005737">
    <property type="term" value="C:cytoplasm"/>
    <property type="evidence" value="ECO:0007669"/>
    <property type="project" value="UniProtKB-SubCell"/>
</dbReference>
<comment type="similarity">
    <text evidence="2 7">Belongs to the methyltransferase superfamily. L-isoaspartyl/D-aspartyl protein methyltransferase family.</text>
</comment>
<dbReference type="InterPro" id="IPR029063">
    <property type="entry name" value="SAM-dependent_MTases_sf"/>
</dbReference>
<dbReference type="RefSeq" id="WP_036573591.1">
    <property type="nucleotide sequence ID" value="NZ_FSRO01000001.1"/>
</dbReference>
<evidence type="ECO:0000256" key="3">
    <source>
        <dbReference type="ARBA" id="ARBA00022490"/>
    </source>
</evidence>
<dbReference type="PROSITE" id="PS01279">
    <property type="entry name" value="PCMT"/>
    <property type="match status" value="1"/>
</dbReference>
<comment type="catalytic activity">
    <reaction evidence="7">
        <text>[protein]-L-isoaspartate + S-adenosyl-L-methionine = [protein]-L-isoaspartate alpha-methyl ester + S-adenosyl-L-homocysteine</text>
        <dbReference type="Rhea" id="RHEA:12705"/>
        <dbReference type="Rhea" id="RHEA-COMP:12143"/>
        <dbReference type="Rhea" id="RHEA-COMP:12144"/>
        <dbReference type="ChEBI" id="CHEBI:57856"/>
        <dbReference type="ChEBI" id="CHEBI:59789"/>
        <dbReference type="ChEBI" id="CHEBI:90596"/>
        <dbReference type="ChEBI" id="CHEBI:90598"/>
        <dbReference type="EC" id="2.1.1.77"/>
    </reaction>
</comment>
<evidence type="ECO:0000256" key="1">
    <source>
        <dbReference type="ARBA" id="ARBA00004496"/>
    </source>
</evidence>
<dbReference type="eggNOG" id="COG2518">
    <property type="taxonomic scope" value="Bacteria"/>
</dbReference>
<dbReference type="CDD" id="cd02440">
    <property type="entry name" value="AdoMet_MTases"/>
    <property type="match status" value="1"/>
</dbReference>
<dbReference type="FunFam" id="3.40.50.150:FF:000010">
    <property type="entry name" value="Protein-L-isoaspartate O-methyltransferase"/>
    <property type="match status" value="1"/>
</dbReference>
<reference evidence="8 9" key="1">
    <citation type="submission" date="2016-12" db="EMBL/GenBank/DDBJ databases">
        <authorList>
            <person name="Song W.-J."/>
            <person name="Kurnit D.M."/>
        </authorList>
    </citation>
    <scope>NUCLEOTIDE SEQUENCE [LARGE SCALE GENOMIC DNA]</scope>
    <source>
        <strain evidence="8 9">ATCC 49181</strain>
    </source>
</reference>
<sequence>MSKDLENMLDVIRSEAKCTASYTGREAFDKRVMQAIQAVDRAAFLPSHYKKQAYDNSPLLIGHGQTISQPYIVALMTDLLDLTPEDTVLEIGTGSGYQTAILARLAQQIFTIEKILELADSSKRRLKELGYQNVKVRCGDGYYGWKEKAPFDAIIVTAAATHMPQNLLDQLKSGGRMIIPIGLPYMHQELMLASKDKAGKIKTESILDVAFVPLIVEDSAVSN</sequence>
<keyword evidence="5 7" id="KW-0808">Transferase</keyword>
<dbReference type="HAMAP" id="MF_00090">
    <property type="entry name" value="PIMT"/>
    <property type="match status" value="1"/>
</dbReference>
<dbReference type="GO" id="GO:0032259">
    <property type="term" value="P:methylation"/>
    <property type="evidence" value="ECO:0007669"/>
    <property type="project" value="UniProtKB-KW"/>
</dbReference>
<dbReference type="NCBIfam" id="TIGR00080">
    <property type="entry name" value="pimt"/>
    <property type="match status" value="1"/>
</dbReference>
<dbReference type="Proteomes" id="UP000185062">
    <property type="component" value="Unassembled WGS sequence"/>
</dbReference>
<dbReference type="Pfam" id="PF01135">
    <property type="entry name" value="PCMT"/>
    <property type="match status" value="1"/>
</dbReference>
<dbReference type="Gene3D" id="3.40.50.150">
    <property type="entry name" value="Vaccinia Virus protein VP39"/>
    <property type="match status" value="1"/>
</dbReference>
<comment type="subcellular location">
    <subcellularLocation>
        <location evidence="1 7">Cytoplasm</location>
    </subcellularLocation>
</comment>
<evidence type="ECO:0000256" key="7">
    <source>
        <dbReference type="HAMAP-Rule" id="MF_00090"/>
    </source>
</evidence>
<dbReference type="STRING" id="44575.SAMN05216419_103823"/>
<organism evidence="8 9">
    <name type="scientific">Nitrosomonas cryotolerans ATCC 49181</name>
    <dbReference type="NCBI Taxonomy" id="1131553"/>
    <lineage>
        <taxon>Bacteria</taxon>
        <taxon>Pseudomonadati</taxon>
        <taxon>Pseudomonadota</taxon>
        <taxon>Betaproteobacteria</taxon>
        <taxon>Nitrosomonadales</taxon>
        <taxon>Nitrosomonadaceae</taxon>
        <taxon>Nitrosomonas</taxon>
    </lineage>
</organism>
<evidence type="ECO:0000256" key="4">
    <source>
        <dbReference type="ARBA" id="ARBA00022603"/>
    </source>
</evidence>
<protein>
    <recommendedName>
        <fullName evidence="7">Protein-L-isoaspartate O-methyltransferase</fullName>
        <ecNumber evidence="7">2.1.1.77</ecNumber>
    </recommendedName>
    <alternativeName>
        <fullName evidence="7">L-isoaspartyl protein carboxyl methyltransferase</fullName>
    </alternativeName>
    <alternativeName>
        <fullName evidence="7">Protein L-isoaspartyl methyltransferase</fullName>
    </alternativeName>
    <alternativeName>
        <fullName evidence="7">Protein-beta-aspartate methyltransferase</fullName>
        <shortName evidence="7">PIMT</shortName>
    </alternativeName>
</protein>
<evidence type="ECO:0000256" key="5">
    <source>
        <dbReference type="ARBA" id="ARBA00022679"/>
    </source>
</evidence>
<dbReference type="InterPro" id="IPR000682">
    <property type="entry name" value="PCMT"/>
</dbReference>
<dbReference type="EMBL" id="FSRO01000001">
    <property type="protein sequence ID" value="SIO22787.1"/>
    <property type="molecule type" value="Genomic_DNA"/>
</dbReference>
<evidence type="ECO:0000256" key="2">
    <source>
        <dbReference type="ARBA" id="ARBA00005369"/>
    </source>
</evidence>
<dbReference type="PANTHER" id="PTHR11579">
    <property type="entry name" value="PROTEIN-L-ISOASPARTATE O-METHYLTRANSFERASE"/>
    <property type="match status" value="1"/>
</dbReference>